<feature type="binding site" evidence="9">
    <location>
        <position position="216"/>
    </location>
    <ligand>
        <name>NADPH</name>
        <dbReference type="ChEBI" id="CHEBI:57783"/>
    </ligand>
</feature>
<evidence type="ECO:0000256" key="9">
    <source>
        <dbReference type="HAMAP-Rule" id="MF_00183"/>
    </source>
</evidence>
<feature type="binding site" evidence="9">
    <location>
        <position position="229"/>
    </location>
    <ligand>
        <name>1-deoxy-D-xylulose 5-phosphate</name>
        <dbReference type="ChEBI" id="CHEBI:57792"/>
    </ligand>
</feature>
<dbReference type="Gene3D" id="3.40.50.720">
    <property type="entry name" value="NAD(P)-binding Rossmann-like Domain"/>
    <property type="match status" value="1"/>
</dbReference>
<dbReference type="InterPro" id="IPR003821">
    <property type="entry name" value="DXP_reductoisomerase"/>
</dbReference>
<comment type="catalytic activity">
    <reaction evidence="8">
        <text>2-C-methyl-D-erythritol 4-phosphate + NADP(+) = 1-deoxy-D-xylulose 5-phosphate + NADPH + H(+)</text>
        <dbReference type="Rhea" id="RHEA:13717"/>
        <dbReference type="ChEBI" id="CHEBI:15378"/>
        <dbReference type="ChEBI" id="CHEBI:57783"/>
        <dbReference type="ChEBI" id="CHEBI:57792"/>
        <dbReference type="ChEBI" id="CHEBI:58262"/>
        <dbReference type="ChEBI" id="CHEBI:58349"/>
        <dbReference type="EC" id="1.1.1.267"/>
    </reaction>
    <physiologicalReaction direction="right-to-left" evidence="8">
        <dbReference type="Rhea" id="RHEA:13719"/>
    </physiologicalReaction>
</comment>
<feature type="binding site" evidence="9">
    <location>
        <position position="127"/>
    </location>
    <ligand>
        <name>NADPH</name>
        <dbReference type="ChEBI" id="CHEBI:57783"/>
    </ligand>
</feature>
<evidence type="ECO:0000256" key="4">
    <source>
        <dbReference type="ARBA" id="ARBA00022857"/>
    </source>
</evidence>
<dbReference type="EMBL" id="LZMS01000043">
    <property type="protein sequence ID" value="OBX64286.1"/>
    <property type="molecule type" value="Genomic_DNA"/>
</dbReference>
<dbReference type="PIRSF" id="PIRSF006205">
    <property type="entry name" value="Dxp_reductismrs"/>
    <property type="match status" value="1"/>
</dbReference>
<evidence type="ECO:0000256" key="6">
    <source>
        <dbReference type="ARBA" id="ARBA00023211"/>
    </source>
</evidence>
<dbReference type="GO" id="GO:0030604">
    <property type="term" value="F:1-deoxy-D-xylulose-5-phosphate reductoisomerase activity"/>
    <property type="evidence" value="ECO:0007669"/>
    <property type="project" value="UniProtKB-UniRule"/>
</dbReference>
<feature type="binding site" evidence="9">
    <location>
        <position position="152"/>
    </location>
    <ligand>
        <name>1-deoxy-D-xylulose 5-phosphate</name>
        <dbReference type="ChEBI" id="CHEBI:57792"/>
    </ligand>
</feature>
<dbReference type="Proteomes" id="UP000092607">
    <property type="component" value="Unassembled WGS sequence"/>
</dbReference>
<evidence type="ECO:0000256" key="2">
    <source>
        <dbReference type="ARBA" id="ARBA00006825"/>
    </source>
</evidence>
<feature type="binding site" evidence="9">
    <location>
        <position position="16"/>
    </location>
    <ligand>
        <name>NADPH</name>
        <dbReference type="ChEBI" id="CHEBI:57783"/>
    </ligand>
</feature>
<dbReference type="OrthoDB" id="9806546at2"/>
<dbReference type="GO" id="GO:0070402">
    <property type="term" value="F:NADPH binding"/>
    <property type="evidence" value="ECO:0007669"/>
    <property type="project" value="InterPro"/>
</dbReference>
<evidence type="ECO:0000259" key="10">
    <source>
        <dbReference type="Pfam" id="PF02670"/>
    </source>
</evidence>
<comment type="caution">
    <text evidence="13">The sequence shown here is derived from an EMBL/GenBank/DDBJ whole genome shotgun (WGS) entry which is preliminary data.</text>
</comment>
<feature type="binding site" evidence="9">
    <location>
        <position position="232"/>
    </location>
    <ligand>
        <name>1-deoxy-D-xylulose 5-phosphate</name>
        <dbReference type="ChEBI" id="CHEBI:57792"/>
    </ligand>
</feature>
<evidence type="ECO:0000313" key="14">
    <source>
        <dbReference type="Proteomes" id="UP000092607"/>
    </source>
</evidence>
<dbReference type="GO" id="GO:0051484">
    <property type="term" value="P:isopentenyl diphosphate biosynthetic process, methylerythritol 4-phosphate pathway involved in terpenoid biosynthetic process"/>
    <property type="evidence" value="ECO:0007669"/>
    <property type="project" value="UniProtKB-ARBA"/>
</dbReference>
<dbReference type="SUPFAM" id="SSF51735">
    <property type="entry name" value="NAD(P)-binding Rossmann-fold domains"/>
    <property type="match status" value="1"/>
</dbReference>
<dbReference type="SUPFAM" id="SSF55347">
    <property type="entry name" value="Glyceraldehyde-3-phosphate dehydrogenase-like, C-terminal domain"/>
    <property type="match status" value="1"/>
</dbReference>
<dbReference type="Pfam" id="PF02670">
    <property type="entry name" value="DXP_reductoisom"/>
    <property type="match status" value="1"/>
</dbReference>
<feature type="binding site" evidence="9">
    <location>
        <position position="14"/>
    </location>
    <ligand>
        <name>NADPH</name>
        <dbReference type="ChEBI" id="CHEBI:57783"/>
    </ligand>
</feature>
<keyword evidence="7 9" id="KW-0414">Isoprene biosynthesis</keyword>
<feature type="binding site" evidence="9">
    <location>
        <position position="210"/>
    </location>
    <ligand>
        <name>1-deoxy-D-xylulose 5-phosphate</name>
        <dbReference type="ChEBI" id="CHEBI:57792"/>
    </ligand>
</feature>
<keyword evidence="3 9" id="KW-0479">Metal-binding</keyword>
<dbReference type="Gene3D" id="1.10.1740.10">
    <property type="match status" value="1"/>
</dbReference>
<keyword evidence="13" id="KW-0413">Isomerase</keyword>
<feature type="domain" description="1-deoxy-D-xylulose 5-phosphate reductoisomerase C-terminal" evidence="11">
    <location>
        <begin position="147"/>
        <end position="240"/>
    </location>
</feature>
<comment type="pathway">
    <text evidence="1 9">Isoprenoid biosynthesis; isopentenyl diphosphate biosynthesis via DXP pathway; isopentenyl diphosphate from 1-deoxy-D-xylulose 5-phosphate: step 1/6.</text>
</comment>
<comment type="function">
    <text evidence="9">Catalyzes the NADPH-dependent rearrangement and reduction of 1-deoxy-D-xylulose-5-phosphate (DXP) to 2-C-methyl-D-erythritol 4-phosphate (MEP).</text>
</comment>
<reference evidence="13 14" key="1">
    <citation type="submission" date="2016-06" db="EMBL/GenBank/DDBJ databases">
        <title>Draft genome of Moraxella lacunata CCUG 57757A.</title>
        <authorList>
            <person name="Salva-Serra F."/>
            <person name="Engstrom-Jakobsson H."/>
            <person name="Thorell K."/>
            <person name="Gonzales-Siles L."/>
            <person name="Karlsson R."/>
            <person name="Boulund F."/>
            <person name="Engstrand L."/>
            <person name="Kristiansson E."/>
            <person name="Moore E."/>
        </authorList>
    </citation>
    <scope>NUCLEOTIDE SEQUENCE [LARGE SCALE GENOMIC DNA]</scope>
    <source>
        <strain evidence="13 14">CCUG 57757A</strain>
    </source>
</reference>
<feature type="binding site" evidence="9">
    <location>
        <position position="15"/>
    </location>
    <ligand>
        <name>NADPH</name>
        <dbReference type="ChEBI" id="CHEBI:57783"/>
    </ligand>
</feature>
<feature type="binding site" evidence="9">
    <location>
        <position position="228"/>
    </location>
    <ligand>
        <name>1-deoxy-D-xylulose 5-phosphate</name>
        <dbReference type="ChEBI" id="CHEBI:57792"/>
    </ligand>
</feature>
<gene>
    <name evidence="9" type="primary">dxr</name>
    <name evidence="13" type="ORF">A9309_04820</name>
</gene>
<dbReference type="PANTHER" id="PTHR30525">
    <property type="entry name" value="1-DEOXY-D-XYLULOSE 5-PHOSPHATE REDUCTOISOMERASE"/>
    <property type="match status" value="1"/>
</dbReference>
<dbReference type="NCBIfam" id="TIGR00243">
    <property type="entry name" value="Dxr"/>
    <property type="match status" value="1"/>
</dbReference>
<dbReference type="InterPro" id="IPR036291">
    <property type="entry name" value="NAD(P)-bd_dom_sf"/>
</dbReference>
<evidence type="ECO:0000256" key="1">
    <source>
        <dbReference type="ARBA" id="ARBA00005094"/>
    </source>
</evidence>
<feature type="binding site" evidence="9">
    <location>
        <position position="151"/>
    </location>
    <ligand>
        <name>Mn(2+)</name>
        <dbReference type="ChEBI" id="CHEBI:29035"/>
    </ligand>
</feature>
<feature type="binding site" evidence="9">
    <location>
        <position position="187"/>
    </location>
    <ligand>
        <name>1-deoxy-D-xylulose 5-phosphate</name>
        <dbReference type="ChEBI" id="CHEBI:57792"/>
    </ligand>
</feature>
<feature type="domain" description="DXP reductoisomerase C-terminal" evidence="12">
    <location>
        <begin position="272"/>
        <end position="393"/>
    </location>
</feature>
<feature type="binding site" evidence="9">
    <location>
        <position position="223"/>
    </location>
    <ligand>
        <name>1-deoxy-D-xylulose 5-phosphate</name>
        <dbReference type="ChEBI" id="CHEBI:57792"/>
    </ligand>
</feature>
<feature type="binding site" evidence="9">
    <location>
        <position position="153"/>
    </location>
    <ligand>
        <name>Mn(2+)</name>
        <dbReference type="ChEBI" id="CHEBI:29035"/>
    </ligand>
</feature>
<comment type="similarity">
    <text evidence="2 9">Belongs to the DXR family.</text>
</comment>
<dbReference type="InterPro" id="IPR013644">
    <property type="entry name" value="DXP_reductoisomerase_C"/>
</dbReference>
<name>A0A1B8Q4D1_MORLA</name>
<evidence type="ECO:0000259" key="12">
    <source>
        <dbReference type="Pfam" id="PF13288"/>
    </source>
</evidence>
<dbReference type="GO" id="GO:0030145">
    <property type="term" value="F:manganese ion binding"/>
    <property type="evidence" value="ECO:0007669"/>
    <property type="project" value="TreeGrafter"/>
</dbReference>
<feature type="binding site" evidence="9">
    <location>
        <position position="232"/>
    </location>
    <ligand>
        <name>Mn(2+)</name>
        <dbReference type="ChEBI" id="CHEBI:29035"/>
    </ligand>
</feature>
<organism evidence="13 14">
    <name type="scientific">Moraxella lacunata</name>
    <dbReference type="NCBI Taxonomy" id="477"/>
    <lineage>
        <taxon>Bacteria</taxon>
        <taxon>Pseudomonadati</taxon>
        <taxon>Pseudomonadota</taxon>
        <taxon>Gammaproteobacteria</taxon>
        <taxon>Moraxellales</taxon>
        <taxon>Moraxellaceae</taxon>
        <taxon>Moraxella</taxon>
    </lineage>
</organism>
<accession>A0A1B8Q4D1</accession>
<dbReference type="PANTHER" id="PTHR30525:SF0">
    <property type="entry name" value="1-DEOXY-D-XYLULOSE 5-PHOSPHATE REDUCTOISOMERASE, CHLOROPLASTIC"/>
    <property type="match status" value="1"/>
</dbReference>
<dbReference type="FunFam" id="3.40.50.720:FF:000045">
    <property type="entry name" value="1-deoxy-D-xylulose 5-phosphate reductoisomerase"/>
    <property type="match status" value="1"/>
</dbReference>
<evidence type="ECO:0000256" key="5">
    <source>
        <dbReference type="ARBA" id="ARBA00023002"/>
    </source>
</evidence>
<feature type="binding site" evidence="9">
    <location>
        <position position="17"/>
    </location>
    <ligand>
        <name>NADPH</name>
        <dbReference type="ChEBI" id="CHEBI:57783"/>
    </ligand>
</feature>
<protein>
    <recommendedName>
        <fullName evidence="9">1-deoxy-D-xylulose 5-phosphate reductoisomerase</fullName>
        <shortName evidence="9">DXP reductoisomerase</shortName>
        <ecNumber evidence="9">1.1.1.267</ecNumber>
    </recommendedName>
    <alternativeName>
        <fullName evidence="9">1-deoxyxylulose-5-phosphate reductoisomerase</fullName>
    </alternativeName>
    <alternativeName>
        <fullName evidence="9">2-C-methyl-D-erythritol 4-phosphate synthase</fullName>
    </alternativeName>
</protein>
<dbReference type="InterPro" id="IPR013512">
    <property type="entry name" value="DXP_reductoisomerase_N"/>
</dbReference>
<dbReference type="EC" id="1.1.1.267" evidence="9"/>
<dbReference type="InterPro" id="IPR026877">
    <property type="entry name" value="DXPR_C"/>
</dbReference>
<proteinExistence type="inferred from homology"/>
<keyword evidence="5 9" id="KW-0560">Oxidoreductase</keyword>
<keyword evidence="9" id="KW-0460">Magnesium</keyword>
<keyword evidence="4 9" id="KW-0521">NADP</keyword>
<evidence type="ECO:0000313" key="13">
    <source>
        <dbReference type="EMBL" id="OBX64286.1"/>
    </source>
</evidence>
<dbReference type="RefSeq" id="WP_065255948.1">
    <property type="nucleotide sequence ID" value="NZ_JARDJM010000042.1"/>
</dbReference>
<evidence type="ECO:0000259" key="11">
    <source>
        <dbReference type="Pfam" id="PF08436"/>
    </source>
</evidence>
<dbReference type="AlphaFoldDB" id="A0A1B8Q4D1"/>
<dbReference type="UniPathway" id="UPA00056">
    <property type="reaction ID" value="UER00092"/>
</dbReference>
<feature type="binding site" evidence="9">
    <location>
        <position position="126"/>
    </location>
    <ligand>
        <name>1-deoxy-D-xylulose 5-phosphate</name>
        <dbReference type="ChEBI" id="CHEBI:57792"/>
    </ligand>
</feature>
<comment type="caution">
    <text evidence="9">Lacks conserved residue(s) required for the propagation of feature annotation.</text>
</comment>
<sequence>MTALTTPLTVLGATGSIGDSTLDIARHAGLGVYALSGFGRLDKLFELCVEFRPSRVGVPSDKVDEFAKRLKSANLMIDVVGGQDGLAELASDKGAGKVVAGIVGSAGLGSTLSAVKAGQTVLLANKESLVMAGELVMNTARTHNATILPIDSEHNAIFQCLPKAVQDDNTAIHRSEFGIKKLWLTASGGGFLHKSYDDMKNATVAQAVSHPNWNMGSKITVDSNTMMNKGLELIEACHLFNLSDAQIDIAIHPQSIIHSMVEYVDGSILAQLSSPDMRVPIAHALGYPNRMDGGVKSLSLFDISALEFTRPDKNKFKSLDLARHAIRTGTGACVALNASNEVAVSAFLDGRIRLTDIADTVERVLHDDELGVQFGRHFDELDEILALDKRVRDRTDVYLRKLMD</sequence>
<dbReference type="SUPFAM" id="SSF69055">
    <property type="entry name" value="1-deoxy-D-xylulose-5-phosphate reductoisomerase, C-terminal domain"/>
    <property type="match status" value="1"/>
</dbReference>
<feature type="binding site" evidence="9">
    <location>
        <position position="125"/>
    </location>
    <ligand>
        <name>NADPH</name>
        <dbReference type="ChEBI" id="CHEBI:57783"/>
    </ligand>
</feature>
<dbReference type="InterPro" id="IPR036169">
    <property type="entry name" value="DXPR_C_sf"/>
</dbReference>
<dbReference type="HAMAP" id="MF_00183">
    <property type="entry name" value="DXP_reductoisom"/>
    <property type="match status" value="1"/>
</dbReference>
<keyword evidence="6 9" id="KW-0464">Manganese</keyword>
<comment type="cofactor">
    <cofactor evidence="9">
        <name>Mg(2+)</name>
        <dbReference type="ChEBI" id="CHEBI:18420"/>
    </cofactor>
    <cofactor evidence="9">
        <name>Mn(2+)</name>
        <dbReference type="ChEBI" id="CHEBI:29035"/>
    </cofactor>
</comment>
<evidence type="ECO:0000256" key="3">
    <source>
        <dbReference type="ARBA" id="ARBA00022723"/>
    </source>
</evidence>
<dbReference type="GO" id="GO:0016853">
    <property type="term" value="F:isomerase activity"/>
    <property type="evidence" value="ECO:0007669"/>
    <property type="project" value="UniProtKB-KW"/>
</dbReference>
<dbReference type="Pfam" id="PF13288">
    <property type="entry name" value="DXPR_C"/>
    <property type="match status" value="1"/>
</dbReference>
<evidence type="ECO:0000256" key="7">
    <source>
        <dbReference type="ARBA" id="ARBA00023229"/>
    </source>
</evidence>
<dbReference type="Pfam" id="PF08436">
    <property type="entry name" value="DXP_redisom_C"/>
    <property type="match status" value="1"/>
</dbReference>
<evidence type="ECO:0000256" key="8">
    <source>
        <dbReference type="ARBA" id="ARBA00048543"/>
    </source>
</evidence>
<feature type="domain" description="1-deoxy-D-xylulose 5-phosphate reductoisomerase N-terminal" evidence="10">
    <location>
        <begin position="8"/>
        <end position="133"/>
    </location>
</feature>
<feature type="binding site" evidence="9">
    <location>
        <position position="153"/>
    </location>
    <ligand>
        <name>1-deoxy-D-xylulose 5-phosphate</name>
        <dbReference type="ChEBI" id="CHEBI:57792"/>
    </ligand>
</feature>